<evidence type="ECO:0000313" key="2">
    <source>
        <dbReference type="Proteomes" id="UP000265520"/>
    </source>
</evidence>
<reference evidence="1 2" key="1">
    <citation type="journal article" date="2018" name="Front. Plant Sci.">
        <title>Red Clover (Trifolium pratense) and Zigzag Clover (T. medium) - A Picture of Genomic Similarities and Differences.</title>
        <authorList>
            <person name="Dluhosova J."/>
            <person name="Istvanek J."/>
            <person name="Nedelnik J."/>
            <person name="Repkova J."/>
        </authorList>
    </citation>
    <scope>NUCLEOTIDE SEQUENCE [LARGE SCALE GENOMIC DNA]</scope>
    <source>
        <strain evidence="2">cv. 10/8</strain>
        <tissue evidence="1">Leaf</tissue>
    </source>
</reference>
<dbReference type="Proteomes" id="UP000265520">
    <property type="component" value="Unassembled WGS sequence"/>
</dbReference>
<organism evidence="1 2">
    <name type="scientific">Trifolium medium</name>
    <dbReference type="NCBI Taxonomy" id="97028"/>
    <lineage>
        <taxon>Eukaryota</taxon>
        <taxon>Viridiplantae</taxon>
        <taxon>Streptophyta</taxon>
        <taxon>Embryophyta</taxon>
        <taxon>Tracheophyta</taxon>
        <taxon>Spermatophyta</taxon>
        <taxon>Magnoliopsida</taxon>
        <taxon>eudicotyledons</taxon>
        <taxon>Gunneridae</taxon>
        <taxon>Pentapetalae</taxon>
        <taxon>rosids</taxon>
        <taxon>fabids</taxon>
        <taxon>Fabales</taxon>
        <taxon>Fabaceae</taxon>
        <taxon>Papilionoideae</taxon>
        <taxon>50 kb inversion clade</taxon>
        <taxon>NPAAA clade</taxon>
        <taxon>Hologalegina</taxon>
        <taxon>IRL clade</taxon>
        <taxon>Trifolieae</taxon>
        <taxon>Trifolium</taxon>
    </lineage>
</organism>
<keyword evidence="2" id="KW-1185">Reference proteome</keyword>
<feature type="non-terminal residue" evidence="1">
    <location>
        <position position="29"/>
    </location>
</feature>
<accession>A0A392VUS7</accession>
<protein>
    <submittedName>
        <fullName evidence="1">Uncharacterized protein</fullName>
    </submittedName>
</protein>
<dbReference type="EMBL" id="LXQA011292395">
    <property type="protein sequence ID" value="MCI92154.1"/>
    <property type="molecule type" value="Genomic_DNA"/>
</dbReference>
<name>A0A392VUS7_9FABA</name>
<comment type="caution">
    <text evidence="1">The sequence shown here is derived from an EMBL/GenBank/DDBJ whole genome shotgun (WGS) entry which is preliminary data.</text>
</comment>
<sequence>MKFQNDGDVRTMFSIFSRYMTKGPIELDA</sequence>
<proteinExistence type="predicted"/>
<evidence type="ECO:0000313" key="1">
    <source>
        <dbReference type="EMBL" id="MCI92154.1"/>
    </source>
</evidence>
<dbReference type="AlphaFoldDB" id="A0A392VUS7"/>